<feature type="compositionally biased region" description="Polar residues" evidence="1">
    <location>
        <begin position="33"/>
        <end position="48"/>
    </location>
</feature>
<comment type="caution">
    <text evidence="2">The sequence shown here is derived from an EMBL/GenBank/DDBJ whole genome shotgun (WGS) entry which is preliminary data.</text>
</comment>
<dbReference type="EMBL" id="SHMP01000005">
    <property type="protein sequence ID" value="RZV08449.1"/>
    <property type="molecule type" value="Genomic_DNA"/>
</dbReference>
<evidence type="ECO:0000313" key="3">
    <source>
        <dbReference type="Proteomes" id="UP000291097"/>
    </source>
</evidence>
<name>A0A482Y3W9_9EURY</name>
<protein>
    <submittedName>
        <fullName evidence="2">Uncharacterized protein</fullName>
    </submittedName>
</protein>
<proteinExistence type="predicted"/>
<dbReference type="AlphaFoldDB" id="A0A482Y3W9"/>
<evidence type="ECO:0000256" key="1">
    <source>
        <dbReference type="SAM" id="MobiDB-lite"/>
    </source>
</evidence>
<reference evidence="2 3" key="1">
    <citation type="submission" date="2019-02" db="EMBL/GenBank/DDBJ databases">
        <title>Genomic Encyclopedia of Archaeal and Bacterial Type Strains, Phase II (KMG-II): from individual species to whole genera.</title>
        <authorList>
            <person name="Goeker M."/>
        </authorList>
    </citation>
    <scope>NUCLEOTIDE SEQUENCE [LARGE SCALE GENOMIC DNA]</scope>
    <source>
        <strain evidence="2 3">DSM 18328</strain>
    </source>
</reference>
<accession>A0A482Y3W9</accession>
<gene>
    <name evidence="2" type="ORF">BDK88_2519</name>
</gene>
<sequence>MIYYTGDGPLTPVATDPKYEVTVDIDDEPESVPRSSSQLPRRSGSRTSVLNHVTGHRSASVGVRPATSGVRATHFASLESQFGSTVGSGTRVCRDELWHGFGTNRSGSIPVRVAAPTAWPSTLLSARLSVVPVCQQSSDVTGTRPVVARCRGVSVTSPEVAATPMDEWRISSSCHETDSSSVATALGSGTVRSRLCRNH</sequence>
<feature type="region of interest" description="Disordered" evidence="1">
    <location>
        <begin position="28"/>
        <end position="48"/>
    </location>
</feature>
<organism evidence="2 3">
    <name type="scientific">Natrinema hispanicum</name>
    <dbReference type="NCBI Taxonomy" id="392421"/>
    <lineage>
        <taxon>Archaea</taxon>
        <taxon>Methanobacteriati</taxon>
        <taxon>Methanobacteriota</taxon>
        <taxon>Stenosarchaea group</taxon>
        <taxon>Halobacteria</taxon>
        <taxon>Halobacteriales</taxon>
        <taxon>Natrialbaceae</taxon>
        <taxon>Natrinema</taxon>
    </lineage>
</organism>
<evidence type="ECO:0000313" key="2">
    <source>
        <dbReference type="EMBL" id="RZV08449.1"/>
    </source>
</evidence>
<dbReference type="Proteomes" id="UP000291097">
    <property type="component" value="Unassembled WGS sequence"/>
</dbReference>